<dbReference type="Gene3D" id="2.60.120.40">
    <property type="match status" value="1"/>
</dbReference>
<proteinExistence type="predicted"/>
<keyword evidence="1" id="KW-0175">Coiled coil</keyword>
<evidence type="ECO:0008006" key="4">
    <source>
        <dbReference type="Google" id="ProtNLM"/>
    </source>
</evidence>
<sequence length="564" mass="65426">MGYTWVYVVLYLTINYEQRRLRDMLEDHVKLSKQELLVTHQRITYVYNTCMYNDTTLKKQAKKNWDALYANYNDLENENILMKSDLDELRTNHLNLQNYTKLLEQEVTNLRHLKGVTDLQTVLKVRNETNILLEELKITNISLNSVRNELEVRKQDFVSLLNTANSTKNKFEFSVRALVAKLQYQQNQTKLEMKLMQDEMQKVRTHQNQTFTYLHENLIAIERIQNLSIGKLDLEIHNMSNRAAFTVCAKDKTYGRGSKILFTRAKTRYGVSNSTLSTLANSGMFKCEKAGLYLISAYLTTDTKTYVEFQMCKNKAVLLAVLSPAITGDSFRTSTFLILQFLNIHDTIHIQTETTALSNKNERQARTKLEQHVVHLEQELLATQQGVTDIYHTSTGNNASLEQQTKNWNALFAKYNDLVNENTFMKTNFGALRTDHSNLENYTKILEQEMASLRLLKGITDLQIVLNVRNETKLLRKELKITNNSLNSVRNDAEARKKDFVALLNKAESTEHKLEFSVKALDNSINNVNQTLHSYVYQQNQMQNEIQNQNLALKQFQENLTITE</sequence>
<feature type="coiled-coil region" evidence="1">
    <location>
        <begin position="58"/>
        <end position="106"/>
    </location>
</feature>
<evidence type="ECO:0000256" key="1">
    <source>
        <dbReference type="SAM" id="Coils"/>
    </source>
</evidence>
<reference evidence="2 3" key="1">
    <citation type="submission" date="2020-06" db="EMBL/GenBank/DDBJ databases">
        <authorList>
            <person name="Li R."/>
            <person name="Bekaert M."/>
        </authorList>
    </citation>
    <scope>NUCLEOTIDE SEQUENCE [LARGE SCALE GENOMIC DNA]</scope>
    <source>
        <strain evidence="3">wild</strain>
    </source>
</reference>
<dbReference type="Proteomes" id="UP000507470">
    <property type="component" value="Unassembled WGS sequence"/>
</dbReference>
<keyword evidence="3" id="KW-1185">Reference proteome</keyword>
<protein>
    <recommendedName>
        <fullName evidence="4">C1q domain-containing protein</fullName>
    </recommendedName>
</protein>
<dbReference type="AlphaFoldDB" id="A0A6J8A6U2"/>
<evidence type="ECO:0000313" key="2">
    <source>
        <dbReference type="EMBL" id="CAC5362901.1"/>
    </source>
</evidence>
<organism evidence="2 3">
    <name type="scientific">Mytilus coruscus</name>
    <name type="common">Sea mussel</name>
    <dbReference type="NCBI Taxonomy" id="42192"/>
    <lineage>
        <taxon>Eukaryota</taxon>
        <taxon>Metazoa</taxon>
        <taxon>Spiralia</taxon>
        <taxon>Lophotrochozoa</taxon>
        <taxon>Mollusca</taxon>
        <taxon>Bivalvia</taxon>
        <taxon>Autobranchia</taxon>
        <taxon>Pteriomorphia</taxon>
        <taxon>Mytilida</taxon>
        <taxon>Mytiloidea</taxon>
        <taxon>Mytilidae</taxon>
        <taxon>Mytilinae</taxon>
        <taxon>Mytilus</taxon>
    </lineage>
</organism>
<dbReference type="OrthoDB" id="10410400at2759"/>
<evidence type="ECO:0000313" key="3">
    <source>
        <dbReference type="Proteomes" id="UP000507470"/>
    </source>
</evidence>
<dbReference type="SUPFAM" id="SSF49842">
    <property type="entry name" value="TNF-like"/>
    <property type="match status" value="1"/>
</dbReference>
<dbReference type="InterPro" id="IPR008983">
    <property type="entry name" value="Tumour_necrosis_fac-like_dom"/>
</dbReference>
<accession>A0A6J8A6U2</accession>
<gene>
    <name evidence="2" type="ORF">MCOR_4509</name>
</gene>
<name>A0A6J8A6U2_MYTCO</name>
<dbReference type="EMBL" id="CACVKT020000779">
    <property type="protein sequence ID" value="CAC5362901.1"/>
    <property type="molecule type" value="Genomic_DNA"/>
</dbReference>